<dbReference type="RefSeq" id="WP_006626992.1">
    <property type="nucleotide sequence ID" value="NZ_ADFR01000004.1"/>
</dbReference>
<evidence type="ECO:0000259" key="1">
    <source>
        <dbReference type="Pfam" id="PF00814"/>
    </source>
</evidence>
<organism evidence="2 3">
    <name type="scientific">Bulleidia extructa W1219</name>
    <dbReference type="NCBI Taxonomy" id="679192"/>
    <lineage>
        <taxon>Bacteria</taxon>
        <taxon>Bacillati</taxon>
        <taxon>Bacillota</taxon>
        <taxon>Erysipelotrichia</taxon>
        <taxon>Erysipelotrichales</taxon>
        <taxon>Erysipelotrichaceae</taxon>
        <taxon>Bulleidia</taxon>
    </lineage>
</organism>
<dbReference type="InterPro" id="IPR000905">
    <property type="entry name" value="Gcp-like_dom"/>
</dbReference>
<dbReference type="Proteomes" id="UP000005017">
    <property type="component" value="Unassembled WGS sequence"/>
</dbReference>
<feature type="domain" description="Gcp-like" evidence="1">
    <location>
        <begin position="36"/>
        <end position="125"/>
    </location>
</feature>
<evidence type="ECO:0000313" key="2">
    <source>
        <dbReference type="EMBL" id="EFC05812.1"/>
    </source>
</evidence>
<comment type="caution">
    <text evidence="2">The sequence shown here is derived from an EMBL/GenBank/DDBJ whole genome shotgun (WGS) entry which is preliminary data.</text>
</comment>
<evidence type="ECO:0000313" key="3">
    <source>
        <dbReference type="Proteomes" id="UP000005017"/>
    </source>
</evidence>
<protein>
    <submittedName>
        <fullName evidence="2">Universal bacterial protein YeaZ</fullName>
    </submittedName>
</protein>
<proteinExistence type="predicted"/>
<dbReference type="STRING" id="679192.HMPREF9013_0002"/>
<sequence length="194" mass="21946">MIVLCLDTSMQYLVLGLMNEKQVLAKVQKEIPKRQSEEVFVELNHLLDMANLEVNDIEAVVVTNGPGSYTGVRIALTIAKVLASLRKIPFYTVSSLQLLAGKNSGQVILDARGKRVYTAIYEQGNLIGEETIQPIDQLNREIKLIGDVHLINQEKSTLDLVQHFYDLKDKWILQEDVDHVKPNYLKANEAYLIK</sequence>
<gene>
    <name evidence="2" type="primary">yeaZ</name>
    <name evidence="2" type="ORF">HMPREF9013_0002</name>
</gene>
<dbReference type="NCBIfam" id="TIGR03725">
    <property type="entry name" value="T6A_YeaZ"/>
    <property type="match status" value="1"/>
</dbReference>
<dbReference type="SUPFAM" id="SSF53067">
    <property type="entry name" value="Actin-like ATPase domain"/>
    <property type="match status" value="1"/>
</dbReference>
<dbReference type="Gene3D" id="3.30.420.40">
    <property type="match status" value="1"/>
</dbReference>
<dbReference type="AlphaFoldDB" id="D2MNM1"/>
<dbReference type="InterPro" id="IPR022496">
    <property type="entry name" value="T6A_TsaB"/>
</dbReference>
<name>D2MNM1_9FIRM</name>
<keyword evidence="3" id="KW-1185">Reference proteome</keyword>
<dbReference type="PANTHER" id="PTHR11735">
    <property type="entry name" value="TRNA N6-ADENOSINE THREONYLCARBAMOYLTRANSFERASE"/>
    <property type="match status" value="1"/>
</dbReference>
<dbReference type="PANTHER" id="PTHR11735:SF11">
    <property type="entry name" value="TRNA THREONYLCARBAMOYLADENOSINE BIOSYNTHESIS PROTEIN TSAB"/>
    <property type="match status" value="1"/>
</dbReference>
<dbReference type="OrthoDB" id="9784166at2"/>
<dbReference type="Gene3D" id="3.30.420.200">
    <property type="match status" value="1"/>
</dbReference>
<reference evidence="3" key="1">
    <citation type="submission" date="2009-12" db="EMBL/GenBank/DDBJ databases">
        <title>Sequence of Clostridiales genomosp. BVAB3 str. UPII9-5.</title>
        <authorList>
            <person name="Madupu R."/>
            <person name="Durkin A.S."/>
            <person name="Torralba M."/>
            <person name="Methe B."/>
            <person name="Sutton G.G."/>
            <person name="Strausberg R.L."/>
            <person name="Nelson K.E."/>
        </authorList>
    </citation>
    <scope>NUCLEOTIDE SEQUENCE [LARGE SCALE GENOMIC DNA]</scope>
    <source>
        <strain evidence="3">W1219</strain>
    </source>
</reference>
<accession>D2MNM1</accession>
<dbReference type="Pfam" id="PF00814">
    <property type="entry name" value="TsaD"/>
    <property type="match status" value="1"/>
</dbReference>
<dbReference type="GO" id="GO:0002949">
    <property type="term" value="P:tRNA threonylcarbamoyladenosine modification"/>
    <property type="evidence" value="ECO:0007669"/>
    <property type="project" value="InterPro"/>
</dbReference>
<dbReference type="InterPro" id="IPR043129">
    <property type="entry name" value="ATPase_NBD"/>
</dbReference>
<dbReference type="GO" id="GO:0005829">
    <property type="term" value="C:cytosol"/>
    <property type="evidence" value="ECO:0007669"/>
    <property type="project" value="TreeGrafter"/>
</dbReference>
<dbReference type="EMBL" id="ADFR01000004">
    <property type="protein sequence ID" value="EFC05812.1"/>
    <property type="molecule type" value="Genomic_DNA"/>
</dbReference>
<dbReference type="eggNOG" id="COG1214">
    <property type="taxonomic scope" value="Bacteria"/>
</dbReference>